<reference evidence="1" key="1">
    <citation type="journal article" date="2023" name="Science">
        <title>Genome structures resolve the early diversification of teleost fishes.</title>
        <authorList>
            <person name="Parey E."/>
            <person name="Louis A."/>
            <person name="Montfort J."/>
            <person name="Bouchez O."/>
            <person name="Roques C."/>
            <person name="Iampietro C."/>
            <person name="Lluch J."/>
            <person name="Castinel A."/>
            <person name="Donnadieu C."/>
            <person name="Desvignes T."/>
            <person name="Floi Bucao C."/>
            <person name="Jouanno E."/>
            <person name="Wen M."/>
            <person name="Mejri S."/>
            <person name="Dirks R."/>
            <person name="Jansen H."/>
            <person name="Henkel C."/>
            <person name="Chen W.J."/>
            <person name="Zahm M."/>
            <person name="Cabau C."/>
            <person name="Klopp C."/>
            <person name="Thompson A.W."/>
            <person name="Robinson-Rechavi M."/>
            <person name="Braasch I."/>
            <person name="Lecointre G."/>
            <person name="Bobe J."/>
            <person name="Postlethwait J.H."/>
            <person name="Berthelot C."/>
            <person name="Roest Crollius H."/>
            <person name="Guiguen Y."/>
        </authorList>
    </citation>
    <scope>NUCLEOTIDE SEQUENCE</scope>
    <source>
        <strain evidence="1">WJC10195</strain>
    </source>
</reference>
<dbReference type="AlphaFoldDB" id="A0A9Q1G2L3"/>
<dbReference type="InterPro" id="IPR029161">
    <property type="entry name" value="SPATA16"/>
</dbReference>
<dbReference type="Proteomes" id="UP001152622">
    <property type="component" value="Chromosome 2"/>
</dbReference>
<dbReference type="GO" id="GO:0007283">
    <property type="term" value="P:spermatogenesis"/>
    <property type="evidence" value="ECO:0007669"/>
    <property type="project" value="InterPro"/>
</dbReference>
<organism evidence="1 2">
    <name type="scientific">Synaphobranchus kaupii</name>
    <name type="common">Kaup's arrowtooth eel</name>
    <dbReference type="NCBI Taxonomy" id="118154"/>
    <lineage>
        <taxon>Eukaryota</taxon>
        <taxon>Metazoa</taxon>
        <taxon>Chordata</taxon>
        <taxon>Craniata</taxon>
        <taxon>Vertebrata</taxon>
        <taxon>Euteleostomi</taxon>
        <taxon>Actinopterygii</taxon>
        <taxon>Neopterygii</taxon>
        <taxon>Teleostei</taxon>
        <taxon>Anguilliformes</taxon>
        <taxon>Synaphobranchidae</taxon>
        <taxon>Synaphobranchus</taxon>
    </lineage>
</organism>
<protein>
    <submittedName>
        <fullName evidence="1">Uncharacterized protein</fullName>
    </submittedName>
</protein>
<dbReference type="GO" id="GO:0005794">
    <property type="term" value="C:Golgi apparatus"/>
    <property type="evidence" value="ECO:0007669"/>
    <property type="project" value="InterPro"/>
</dbReference>
<keyword evidence="2" id="KW-1185">Reference proteome</keyword>
<comment type="caution">
    <text evidence="1">The sequence shown here is derived from an EMBL/GenBank/DDBJ whole genome shotgun (WGS) entry which is preliminary data.</text>
</comment>
<dbReference type="EMBL" id="JAINUF010000002">
    <property type="protein sequence ID" value="KAJ8374284.1"/>
    <property type="molecule type" value="Genomic_DNA"/>
</dbReference>
<accession>A0A9Q1G2L3</accession>
<dbReference type="OrthoDB" id="9930656at2759"/>
<name>A0A9Q1G2L3_SYNKA</name>
<evidence type="ECO:0000313" key="1">
    <source>
        <dbReference type="EMBL" id="KAJ8374284.1"/>
    </source>
</evidence>
<gene>
    <name evidence="1" type="ORF">SKAU_G00048640</name>
</gene>
<sequence>MIADFVYWLSGGSEQRVSNLIKRYWQVRTDDPGRRGPSANQKAARLNGCAARRYLPRYATIHITEPPASNILLRPPP</sequence>
<dbReference type="Pfam" id="PF15015">
    <property type="entry name" value="NYD-SP12_N"/>
    <property type="match status" value="1"/>
</dbReference>
<proteinExistence type="predicted"/>
<evidence type="ECO:0000313" key="2">
    <source>
        <dbReference type="Proteomes" id="UP001152622"/>
    </source>
</evidence>